<protein>
    <submittedName>
        <fullName evidence="2">DMT family transporter</fullName>
    </submittedName>
</protein>
<dbReference type="InterPro" id="IPR037185">
    <property type="entry name" value="EmrE-like"/>
</dbReference>
<organism evidence="2 3">
    <name type="scientific">Vallitalea pronyensis</name>
    <dbReference type="NCBI Taxonomy" id="1348613"/>
    <lineage>
        <taxon>Bacteria</taxon>
        <taxon>Bacillati</taxon>
        <taxon>Bacillota</taxon>
        <taxon>Clostridia</taxon>
        <taxon>Lachnospirales</taxon>
        <taxon>Vallitaleaceae</taxon>
        <taxon>Vallitalea</taxon>
    </lineage>
</organism>
<evidence type="ECO:0000313" key="2">
    <source>
        <dbReference type="EMBL" id="QUI24003.1"/>
    </source>
</evidence>
<feature type="transmembrane region" description="Helical" evidence="1">
    <location>
        <begin position="6"/>
        <end position="24"/>
    </location>
</feature>
<gene>
    <name evidence="2" type="ORF">HZI73_17615</name>
</gene>
<accession>A0A8J8MMI6</accession>
<dbReference type="Proteomes" id="UP000683246">
    <property type="component" value="Chromosome"/>
</dbReference>
<dbReference type="SUPFAM" id="SSF103481">
    <property type="entry name" value="Multidrug resistance efflux transporter EmrE"/>
    <property type="match status" value="1"/>
</dbReference>
<feature type="transmembrane region" description="Helical" evidence="1">
    <location>
        <begin position="68"/>
        <end position="87"/>
    </location>
</feature>
<dbReference type="AlphaFoldDB" id="A0A8J8MMI6"/>
<dbReference type="InterPro" id="IPR006750">
    <property type="entry name" value="YdcZ"/>
</dbReference>
<dbReference type="PANTHER" id="PTHR34821">
    <property type="entry name" value="INNER MEMBRANE PROTEIN YDCZ"/>
    <property type="match status" value="1"/>
</dbReference>
<dbReference type="GO" id="GO:0005886">
    <property type="term" value="C:plasma membrane"/>
    <property type="evidence" value="ECO:0007669"/>
    <property type="project" value="TreeGrafter"/>
</dbReference>
<reference evidence="2" key="1">
    <citation type="submission" date="2020-07" db="EMBL/GenBank/DDBJ databases">
        <title>Vallitalea pronyensis genome.</title>
        <authorList>
            <person name="Postec A."/>
        </authorList>
    </citation>
    <scope>NUCLEOTIDE SEQUENCE</scope>
    <source>
        <strain evidence="2">FatNI3</strain>
    </source>
</reference>
<keyword evidence="1" id="KW-1133">Transmembrane helix</keyword>
<evidence type="ECO:0000313" key="3">
    <source>
        <dbReference type="Proteomes" id="UP000683246"/>
    </source>
</evidence>
<feature type="transmembrane region" description="Helical" evidence="1">
    <location>
        <begin position="36"/>
        <end position="56"/>
    </location>
</feature>
<keyword evidence="1" id="KW-0812">Transmembrane</keyword>
<dbReference type="EMBL" id="CP058649">
    <property type="protein sequence ID" value="QUI24003.1"/>
    <property type="molecule type" value="Genomic_DNA"/>
</dbReference>
<dbReference type="Pfam" id="PF04657">
    <property type="entry name" value="DMT_YdcZ"/>
    <property type="match status" value="1"/>
</dbReference>
<evidence type="ECO:0000256" key="1">
    <source>
        <dbReference type="SAM" id="Phobius"/>
    </source>
</evidence>
<feature type="transmembrane region" description="Helical" evidence="1">
    <location>
        <begin position="94"/>
        <end position="114"/>
    </location>
</feature>
<proteinExistence type="predicted"/>
<keyword evidence="1" id="KW-0472">Membrane</keyword>
<keyword evidence="3" id="KW-1185">Reference proteome</keyword>
<dbReference type="RefSeq" id="WP_212694693.1">
    <property type="nucleotide sequence ID" value="NZ_CP058649.1"/>
</dbReference>
<dbReference type="KEGG" id="vpy:HZI73_17615"/>
<name>A0A8J8MMI6_9FIRM</name>
<sequence length="151" mass="16519">MYIIMALSAGVLVIVSISINGHLARKVGLVQSGMTNYIVGLLASLVFYLIVYRSFSQLTYQHLSSAPWYFYLGGAVGSFIIIMNNLLINRISAVYVTVIVFLGQMTTGILIDYLNLHVFSKGKIIGGVLIVAGLLYYISGDKKAEVISEMN</sequence>
<dbReference type="PANTHER" id="PTHR34821:SF2">
    <property type="entry name" value="INNER MEMBRANE PROTEIN YDCZ"/>
    <property type="match status" value="1"/>
</dbReference>
<feature type="transmembrane region" description="Helical" evidence="1">
    <location>
        <begin position="120"/>
        <end position="138"/>
    </location>
</feature>